<sequence>MHSRWLRLQSSYSPSPWTSEMIEGLRYFKPLPGKSFIYFSKAYYNLGAGQRPRRRYARPKKFVFLKEGASCKSRLSKGLNPNRRAAQRWVYWELEFS</sequence>
<dbReference type="AlphaFoldDB" id="A0A8X6JTI6"/>
<comment type="caution">
    <text evidence="1">The sequence shown here is derived from an EMBL/GenBank/DDBJ whole genome shotgun (WGS) entry which is preliminary data.</text>
</comment>
<keyword evidence="2" id="KW-1185">Reference proteome</keyword>
<dbReference type="EMBL" id="BMAW01047005">
    <property type="protein sequence ID" value="GFS58384.1"/>
    <property type="molecule type" value="Genomic_DNA"/>
</dbReference>
<organism evidence="1 2">
    <name type="scientific">Nephila pilipes</name>
    <name type="common">Giant wood spider</name>
    <name type="synonym">Nephila maculata</name>
    <dbReference type="NCBI Taxonomy" id="299642"/>
    <lineage>
        <taxon>Eukaryota</taxon>
        <taxon>Metazoa</taxon>
        <taxon>Ecdysozoa</taxon>
        <taxon>Arthropoda</taxon>
        <taxon>Chelicerata</taxon>
        <taxon>Arachnida</taxon>
        <taxon>Araneae</taxon>
        <taxon>Araneomorphae</taxon>
        <taxon>Entelegynae</taxon>
        <taxon>Araneoidea</taxon>
        <taxon>Nephilidae</taxon>
        <taxon>Nephila</taxon>
    </lineage>
</organism>
<protein>
    <submittedName>
        <fullName evidence="1">Uncharacterized protein</fullName>
    </submittedName>
</protein>
<evidence type="ECO:0000313" key="1">
    <source>
        <dbReference type="EMBL" id="GFS58384.1"/>
    </source>
</evidence>
<gene>
    <name evidence="1" type="ORF">NPIL_419941</name>
</gene>
<evidence type="ECO:0000313" key="2">
    <source>
        <dbReference type="Proteomes" id="UP000887013"/>
    </source>
</evidence>
<proteinExistence type="predicted"/>
<accession>A0A8X6JTI6</accession>
<reference evidence="1" key="1">
    <citation type="submission" date="2020-08" db="EMBL/GenBank/DDBJ databases">
        <title>Multicomponent nature underlies the extraordinary mechanical properties of spider dragline silk.</title>
        <authorList>
            <person name="Kono N."/>
            <person name="Nakamura H."/>
            <person name="Mori M."/>
            <person name="Yoshida Y."/>
            <person name="Ohtoshi R."/>
            <person name="Malay A.D."/>
            <person name="Moran D.A.P."/>
            <person name="Tomita M."/>
            <person name="Numata K."/>
            <person name="Arakawa K."/>
        </authorList>
    </citation>
    <scope>NUCLEOTIDE SEQUENCE</scope>
</reference>
<dbReference type="Proteomes" id="UP000887013">
    <property type="component" value="Unassembled WGS sequence"/>
</dbReference>
<name>A0A8X6JTI6_NEPPI</name>